<feature type="region of interest" description="Disordered" evidence="1">
    <location>
        <begin position="17"/>
        <end position="38"/>
    </location>
</feature>
<feature type="domain" description="DUF2510" evidence="3">
    <location>
        <begin position="149"/>
        <end position="177"/>
    </location>
</feature>
<feature type="domain" description="DUF2510" evidence="3">
    <location>
        <begin position="117"/>
        <end position="145"/>
    </location>
</feature>
<accession>A0A7K1UHB6</accession>
<protein>
    <submittedName>
        <fullName evidence="4">DUF2510 domain-containing protein</fullName>
    </submittedName>
</protein>
<feature type="region of interest" description="Disordered" evidence="1">
    <location>
        <begin position="175"/>
        <end position="195"/>
    </location>
</feature>
<evidence type="ECO:0000256" key="1">
    <source>
        <dbReference type="SAM" id="MobiDB-lite"/>
    </source>
</evidence>
<evidence type="ECO:0000313" key="4">
    <source>
        <dbReference type="EMBL" id="MVT25829.1"/>
    </source>
</evidence>
<dbReference type="Proteomes" id="UP000460157">
    <property type="component" value="Unassembled WGS sequence"/>
</dbReference>
<dbReference type="AlphaFoldDB" id="A0A7K1UHB6"/>
<feature type="region of interest" description="Disordered" evidence="1">
    <location>
        <begin position="95"/>
        <end position="118"/>
    </location>
</feature>
<comment type="caution">
    <text evidence="4">The sequence shown here is derived from an EMBL/GenBank/DDBJ whole genome shotgun (WGS) entry which is preliminary data.</text>
</comment>
<keyword evidence="2" id="KW-0472">Membrane</keyword>
<evidence type="ECO:0000259" key="3">
    <source>
        <dbReference type="Pfam" id="PF10708"/>
    </source>
</evidence>
<keyword evidence="2" id="KW-1133">Transmembrane helix</keyword>
<dbReference type="EMBL" id="WRPM01000036">
    <property type="protein sequence ID" value="MVT25829.1"/>
    <property type="molecule type" value="Genomic_DNA"/>
</dbReference>
<dbReference type="InterPro" id="IPR018929">
    <property type="entry name" value="DUF2510"/>
</dbReference>
<proteinExistence type="predicted"/>
<reference evidence="4 5" key="1">
    <citation type="submission" date="2019-12" db="EMBL/GenBank/DDBJ databases">
        <title>Nesterenkonia muleiensis sp. nov., a novel actinobacterium isolated from sap of Populus euphratica.</title>
        <authorList>
            <person name="Wang R."/>
        </authorList>
    </citation>
    <scope>NUCLEOTIDE SEQUENCE [LARGE SCALE GENOMIC DNA]</scope>
    <source>
        <strain evidence="4 5">F10</strain>
    </source>
</reference>
<evidence type="ECO:0000256" key="2">
    <source>
        <dbReference type="SAM" id="Phobius"/>
    </source>
</evidence>
<sequence length="288" mass="32273">MQDGEVMEYRKMWVGTEPGTHLDKSRSGRGGYRATARSSDNRLVGQAELFPVEDEPNDERDSVLLGALAGLAVVGLSVGAAAVFKGVRERRDHRLDESASTEHQVGTQTQGYQSAPAGWYDTGQDRLRWWNGRQWTEHFRSVSPTNAPPGWYDAGHGRQRWWDGHRWTSHFQPPLNTASPALPHYGEDPGAPQSHDVRIRTEPVTISMSRAEWEGRIRAMVLARAFSEEQWFLLSHARIVDGDPELLQCQGSLRKLTPGEFEQLIPGIFDARSVTDSHGHHVDPHRGG</sequence>
<feature type="transmembrane region" description="Helical" evidence="2">
    <location>
        <begin position="63"/>
        <end position="84"/>
    </location>
</feature>
<evidence type="ECO:0000313" key="5">
    <source>
        <dbReference type="Proteomes" id="UP000460157"/>
    </source>
</evidence>
<keyword evidence="5" id="KW-1185">Reference proteome</keyword>
<dbReference type="Pfam" id="PF10708">
    <property type="entry name" value="DUF2510"/>
    <property type="match status" value="2"/>
</dbReference>
<gene>
    <name evidence="4" type="ORF">GNZ21_05555</name>
</gene>
<dbReference type="OrthoDB" id="5244233at2"/>
<organism evidence="4 5">
    <name type="scientific">Nesterenkonia alkaliphila</name>
    <dbReference type="NCBI Taxonomy" id="1463631"/>
    <lineage>
        <taxon>Bacteria</taxon>
        <taxon>Bacillati</taxon>
        <taxon>Actinomycetota</taxon>
        <taxon>Actinomycetes</taxon>
        <taxon>Micrococcales</taxon>
        <taxon>Micrococcaceae</taxon>
        <taxon>Nesterenkonia</taxon>
    </lineage>
</organism>
<name>A0A7K1UHB6_9MICC</name>
<keyword evidence="2" id="KW-0812">Transmembrane</keyword>
<feature type="compositionally biased region" description="Polar residues" evidence="1">
    <location>
        <begin position="101"/>
        <end position="113"/>
    </location>
</feature>